<keyword evidence="4" id="KW-1185">Reference proteome</keyword>
<dbReference type="GeneID" id="96084227"/>
<keyword evidence="2" id="KW-0503">Monooxygenase</keyword>
<dbReference type="EMBL" id="JBHGVX010000003">
    <property type="protein sequence ID" value="KAL1797299.1"/>
    <property type="molecule type" value="Genomic_DNA"/>
</dbReference>
<evidence type="ECO:0000313" key="3">
    <source>
        <dbReference type="EMBL" id="KAL1797299.1"/>
    </source>
</evidence>
<proteinExistence type="predicted"/>
<evidence type="ECO:0000313" key="4">
    <source>
        <dbReference type="Proteomes" id="UP001578633"/>
    </source>
</evidence>
<name>A0ABR3UNX5_9PLEO</name>
<dbReference type="PANTHER" id="PTHR43872:SF1">
    <property type="entry name" value="MONOOXYGENASE, PUTATIVE (AFU_ORTHOLOGUE AFUA_8G02570)-RELATED"/>
    <property type="match status" value="1"/>
</dbReference>
<keyword evidence="2" id="KW-0560">Oxidoreductase</keyword>
<dbReference type="RefSeq" id="XP_069307883.1">
    <property type="nucleotide sequence ID" value="XM_069450052.1"/>
</dbReference>
<accession>A0ABR3UNX5</accession>
<comment type="caution">
    <text evidence="3">The sequence shown here is derived from an EMBL/GenBank/DDBJ whole genome shotgun (WGS) entry which is preliminary data.</text>
</comment>
<reference evidence="3 4" key="1">
    <citation type="submission" date="2024-09" db="EMBL/GenBank/DDBJ databases">
        <title>T2T genomes of carrot and Alternaria dauci and their utility for understanding host-pathogen interaction during carrot leaf blight disease.</title>
        <authorList>
            <person name="Liu W."/>
            <person name="Xu S."/>
            <person name="Ou C."/>
            <person name="Liu X."/>
            <person name="Zhuang F."/>
            <person name="Deng X.W."/>
        </authorList>
    </citation>
    <scope>NUCLEOTIDE SEQUENCE [LARGE SCALE GENOMIC DNA]</scope>
    <source>
        <strain evidence="3 4">A2016</strain>
    </source>
</reference>
<dbReference type="Proteomes" id="UP001578633">
    <property type="component" value="Chromosome 3"/>
</dbReference>
<sequence length="414" mass="46952">MIDSYFDVLIIGTGISGINAAYHIQESLPNVKFTILEARHELGGIWSLFKYPGIRSDSDLHTFGFKFYPWRAKNPIGKGEEILKHLDETARTFDLDKKIWYKHKVTKADWRSTGYYNYDQPLDAEIPGLDNFQGKIVHPQFWPQDLDYKGKNIVIVGSGATAITLLPALVDGGAGSVTQLQRSPSYIMSLNQDDRVWFEKWAPEWFTLRYKRFMSTFIGLVFYKFCVWFPKLARTGKANIVADTIKSVVSDGIELTSGQKLDADIIITATGLNMYGFGGINVTVDGKQVDVPSQYLWRSSMLTSVPNFGTIIGYFNASWTLGAEAASHLYARLIKHQQKHGYTSVVPVISEKEKEKTLTTPQFTSTYLLRAMMAMPRYAMTGPWKPRDSWFVDSWDAKRASLEEGLKWEKVAVE</sequence>
<dbReference type="PANTHER" id="PTHR43872">
    <property type="entry name" value="MONOOXYGENASE, PUTATIVE (AFU_ORTHOLOGUE AFUA_8G02570)-RELATED"/>
    <property type="match status" value="1"/>
</dbReference>
<evidence type="ECO:0000256" key="2">
    <source>
        <dbReference type="ARBA" id="ARBA00023033"/>
    </source>
</evidence>
<organism evidence="3 4">
    <name type="scientific">Alternaria dauci</name>
    <dbReference type="NCBI Taxonomy" id="48095"/>
    <lineage>
        <taxon>Eukaryota</taxon>
        <taxon>Fungi</taxon>
        <taxon>Dikarya</taxon>
        <taxon>Ascomycota</taxon>
        <taxon>Pezizomycotina</taxon>
        <taxon>Dothideomycetes</taxon>
        <taxon>Pleosporomycetidae</taxon>
        <taxon>Pleosporales</taxon>
        <taxon>Pleosporineae</taxon>
        <taxon>Pleosporaceae</taxon>
        <taxon>Alternaria</taxon>
        <taxon>Alternaria sect. Porri</taxon>
    </lineage>
</organism>
<dbReference type="Pfam" id="PF13450">
    <property type="entry name" value="NAD_binding_8"/>
    <property type="match status" value="1"/>
</dbReference>
<comment type="cofactor">
    <cofactor evidence="1">
        <name>FAD</name>
        <dbReference type="ChEBI" id="CHEBI:57692"/>
    </cofactor>
</comment>
<gene>
    <name evidence="3" type="ORF">ACET3X_003905</name>
</gene>
<dbReference type="SUPFAM" id="SSF51905">
    <property type="entry name" value="FAD/NAD(P)-binding domain"/>
    <property type="match status" value="1"/>
</dbReference>
<dbReference type="InterPro" id="IPR051820">
    <property type="entry name" value="FAD-binding_MO"/>
</dbReference>
<protein>
    <submittedName>
        <fullName evidence="3">Uncharacterized protein</fullName>
    </submittedName>
</protein>
<evidence type="ECO:0000256" key="1">
    <source>
        <dbReference type="ARBA" id="ARBA00001974"/>
    </source>
</evidence>
<dbReference type="Gene3D" id="3.50.50.60">
    <property type="entry name" value="FAD/NAD(P)-binding domain"/>
    <property type="match status" value="3"/>
</dbReference>
<dbReference type="InterPro" id="IPR036188">
    <property type="entry name" value="FAD/NAD-bd_sf"/>
</dbReference>